<keyword evidence="4" id="KW-1185">Reference proteome</keyword>
<organism evidence="3 4">
    <name type="scientific">Blattamonas nauphoetae</name>
    <dbReference type="NCBI Taxonomy" id="2049346"/>
    <lineage>
        <taxon>Eukaryota</taxon>
        <taxon>Metamonada</taxon>
        <taxon>Preaxostyla</taxon>
        <taxon>Oxymonadida</taxon>
        <taxon>Blattamonas</taxon>
    </lineage>
</organism>
<sequence length="1104" mass="119465">MTIFTILLSFSIFIFDNYAEVVQRIISETGQDNEDCLKCIVPCATFEYALNTDQIDELEITIDHGTHKIMQQITVEALTSLLIESDSFVDTILSTEEISLPVIFELKNIDQIKLTGFTIKSKGAQAFAIDHSQSVSLTDVYYEIFGDCEIWPSSLYSLVSVDETAISFTTKNDWIGLDQPFSSYLYDFENCENILVTNEEKVSFSTGCRFIRSSGQSTLLVDGFSFTGSSGNMILLEDCPSLTLDNSHFSFNSNYEQKPNRGNPESTATISFSRGETLTISRTIFESFSLGAIEVHEADEITLEKCTFQRTKIDPFFIPSCYSGARINFEELFGGFGCCLTCRDIVTSVEIKDCQFSQVGYTDTDISIVDFADFSSGLHAPNPKFVRSDVFSLIYIQNAASLGLTNNVFSNHMLVPEVPKSHFLSTKAGIPTQIQLKHTTRSRAGTLIFAENVETIESVNDAADTVIGSFLATVDCDIILVEGATVKDVRPTSSDFSHACIFSSSDLDNHPESGFEISSSTFQNVGPRNLGVYAMTRPTNSHDGLRKPQHAPPEASSGGVVHIASCAEVSLGDLTFDSCLSGADGGCVFIGDVGEALVDGVKCTNCKALGGGGSCFSRSQILMVRNGIASNCSASQGGYIAHVNPLIDIRSEVINNTVTDSHAGIGGAFDLRITNTEDDTDAQSIDSNTITGCSAMFGGGVSLRAPTNIVQISLDNNTFDTNTAIVSGAAVNIILTRVSQRIYETEFVCTNTTFSGNIVGMGGIVFINSFKETSSPSSFTNAADFPMKFSGSKFTLNSYISGEEDGKAIGCLSVRESSSGDHGAVVVSIDKSSFLDNKLAAMSGLYGSTIHATSTEFRNNSVSIEGVRIPTQIVCRHARITVDSQSKFHDGGEQQSICDDFCSLHDDTSFKCPKILIKSAKLSAKVTNFPNIPPFTVLMENIRPTQPHFFLSTLKDAVPHRTEPLDFLHVNSSEIVNSSILVKANILNDKGTIAGLASTESIVLPGLNSSDNVPVFLWVTVDGTQWSIGVQLVKKSVSASLVLAISLPVVGSLVVVILVVVIVCLCCRKKTSRRTSYTEINSEVDPLLRSSGESRIFFHTGFDN</sequence>
<keyword evidence="1" id="KW-1133">Transmembrane helix</keyword>
<dbReference type="Proteomes" id="UP001281761">
    <property type="component" value="Unassembled WGS sequence"/>
</dbReference>
<keyword evidence="1" id="KW-0812">Transmembrane</keyword>
<keyword evidence="2" id="KW-0732">Signal</keyword>
<dbReference type="InterPro" id="IPR011050">
    <property type="entry name" value="Pectin_lyase_fold/virulence"/>
</dbReference>
<keyword evidence="1" id="KW-0472">Membrane</keyword>
<evidence type="ECO:0000256" key="2">
    <source>
        <dbReference type="SAM" id="SignalP"/>
    </source>
</evidence>
<reference evidence="3 4" key="1">
    <citation type="journal article" date="2022" name="bioRxiv">
        <title>Genomics of Preaxostyla Flagellates Illuminates Evolutionary Transitions and the Path Towards Mitochondrial Loss.</title>
        <authorList>
            <person name="Novak L.V.F."/>
            <person name="Treitli S.C."/>
            <person name="Pyrih J."/>
            <person name="Halakuc P."/>
            <person name="Pipaliya S.V."/>
            <person name="Vacek V."/>
            <person name="Brzon O."/>
            <person name="Soukal P."/>
            <person name="Eme L."/>
            <person name="Dacks J.B."/>
            <person name="Karnkowska A."/>
            <person name="Elias M."/>
            <person name="Hampl V."/>
        </authorList>
    </citation>
    <scope>NUCLEOTIDE SEQUENCE [LARGE SCALE GENOMIC DNA]</scope>
    <source>
        <strain evidence="3">NAU3</strain>
        <tissue evidence="3">Gut</tissue>
    </source>
</reference>
<gene>
    <name evidence="3" type="ORF">BLNAU_17822</name>
</gene>
<dbReference type="SUPFAM" id="SSF51126">
    <property type="entry name" value="Pectin lyase-like"/>
    <property type="match status" value="2"/>
</dbReference>
<protein>
    <recommendedName>
        <fullName evidence="5">Right handed beta helix domain-containing protein</fullName>
    </recommendedName>
</protein>
<proteinExistence type="predicted"/>
<evidence type="ECO:0000313" key="4">
    <source>
        <dbReference type="Proteomes" id="UP001281761"/>
    </source>
</evidence>
<evidence type="ECO:0008006" key="5">
    <source>
        <dbReference type="Google" id="ProtNLM"/>
    </source>
</evidence>
<evidence type="ECO:0000256" key="1">
    <source>
        <dbReference type="SAM" id="Phobius"/>
    </source>
</evidence>
<name>A0ABQ9XAF1_9EUKA</name>
<feature type="signal peptide" evidence="2">
    <location>
        <begin position="1"/>
        <end position="19"/>
    </location>
</feature>
<accession>A0ABQ9XAF1</accession>
<dbReference type="EMBL" id="JARBJD010000206">
    <property type="protein sequence ID" value="KAK2947261.1"/>
    <property type="molecule type" value="Genomic_DNA"/>
</dbReference>
<evidence type="ECO:0000313" key="3">
    <source>
        <dbReference type="EMBL" id="KAK2947261.1"/>
    </source>
</evidence>
<feature type="chain" id="PRO_5046619753" description="Right handed beta helix domain-containing protein" evidence="2">
    <location>
        <begin position="20"/>
        <end position="1104"/>
    </location>
</feature>
<feature type="transmembrane region" description="Helical" evidence="1">
    <location>
        <begin position="1041"/>
        <end position="1067"/>
    </location>
</feature>
<comment type="caution">
    <text evidence="3">The sequence shown here is derived from an EMBL/GenBank/DDBJ whole genome shotgun (WGS) entry which is preliminary data.</text>
</comment>